<dbReference type="PROSITE" id="PS00041">
    <property type="entry name" value="HTH_ARAC_FAMILY_1"/>
    <property type="match status" value="1"/>
</dbReference>
<dbReference type="PANTHER" id="PTHR43280">
    <property type="entry name" value="ARAC-FAMILY TRANSCRIPTIONAL REGULATOR"/>
    <property type="match status" value="1"/>
</dbReference>
<dbReference type="Gene3D" id="1.10.10.60">
    <property type="entry name" value="Homeodomain-like"/>
    <property type="match status" value="2"/>
</dbReference>
<dbReference type="Proteomes" id="UP000289794">
    <property type="component" value="Chromosome"/>
</dbReference>
<dbReference type="InterPro" id="IPR018060">
    <property type="entry name" value="HTH_AraC"/>
</dbReference>
<protein>
    <submittedName>
        <fullName evidence="5">Arabinose operon regulatory protein</fullName>
    </submittedName>
</protein>
<dbReference type="KEGG" id="bpro:PMF13cell1_00218"/>
<reference evidence="5 6" key="1">
    <citation type="submission" date="2019-01" db="EMBL/GenBank/DDBJ databases">
        <title>PMF-metabolizing Aryl O-demethylase.</title>
        <authorList>
            <person name="Kim M."/>
        </authorList>
    </citation>
    <scope>NUCLEOTIDE SEQUENCE [LARGE SCALE GENOMIC DNA]</scope>
    <source>
        <strain evidence="5 6">PMF1</strain>
    </source>
</reference>
<keyword evidence="1" id="KW-0805">Transcription regulation</keyword>
<dbReference type="AlphaFoldDB" id="A0A4P6LST1"/>
<gene>
    <name evidence="5" type="primary">araC_2</name>
    <name evidence="5" type="ORF">PMF13cell1_00218</name>
</gene>
<evidence type="ECO:0000256" key="3">
    <source>
        <dbReference type="ARBA" id="ARBA00023163"/>
    </source>
</evidence>
<keyword evidence="2" id="KW-0238">DNA-binding</keyword>
<dbReference type="InterPro" id="IPR018062">
    <property type="entry name" value="HTH_AraC-typ_CS"/>
</dbReference>
<dbReference type="PRINTS" id="PR00032">
    <property type="entry name" value="HTHARAC"/>
</dbReference>
<evidence type="ECO:0000259" key="4">
    <source>
        <dbReference type="PROSITE" id="PS01124"/>
    </source>
</evidence>
<dbReference type="InterPro" id="IPR020449">
    <property type="entry name" value="Tscrpt_reg_AraC-type_HTH"/>
</dbReference>
<dbReference type="GO" id="GO:0043565">
    <property type="term" value="F:sequence-specific DNA binding"/>
    <property type="evidence" value="ECO:0007669"/>
    <property type="project" value="InterPro"/>
</dbReference>
<sequence length="331" mass="39969">MLNYAVILLYRYEKRNAILWLLMDNITLICYTHSMDIFDDKKRDGFKGERMIVLPTEAFCDYVEHPQVRRLFLTDVGFFPCAEHHYRERKDGIEEYIFIYCTEGSGVIYVEGKKYVIHENEAFCIPRFRGHRYYACEENPWSILWVHFKGEDVRYFPLEECKIVKFVSSNSTNRMMFLFELLFRVLEGNYTLGNFIYISQVLSLILAETYDREKHHTTLEQNRHVTKVVRYMYKHIYENMTLEQIAQEFDLSKSYLNAIFRKYTQHAPMDFYISLKMKEACKLLRSTNLYIYEVSQKLGYKDQYYFSRIFKKVVGISPKEYKDSDYFHYAE</sequence>
<dbReference type="PROSITE" id="PS01124">
    <property type="entry name" value="HTH_ARAC_FAMILY_2"/>
    <property type="match status" value="1"/>
</dbReference>
<accession>A0A4P6LST1</accession>
<dbReference type="SMART" id="SM00342">
    <property type="entry name" value="HTH_ARAC"/>
    <property type="match status" value="1"/>
</dbReference>
<name>A0A4P6LST1_9FIRM</name>
<keyword evidence="3" id="KW-0804">Transcription</keyword>
<evidence type="ECO:0000313" key="6">
    <source>
        <dbReference type="Proteomes" id="UP000289794"/>
    </source>
</evidence>
<proteinExistence type="predicted"/>
<dbReference type="Gene3D" id="2.60.120.280">
    <property type="entry name" value="Regulatory protein AraC"/>
    <property type="match status" value="1"/>
</dbReference>
<dbReference type="InterPro" id="IPR009057">
    <property type="entry name" value="Homeodomain-like_sf"/>
</dbReference>
<feature type="domain" description="HTH araC/xylS-type" evidence="4">
    <location>
        <begin position="226"/>
        <end position="324"/>
    </location>
</feature>
<dbReference type="InterPro" id="IPR003313">
    <property type="entry name" value="AraC-bd"/>
</dbReference>
<dbReference type="InterPro" id="IPR037923">
    <property type="entry name" value="HTH-like"/>
</dbReference>
<dbReference type="CDD" id="cd06986">
    <property type="entry name" value="cupin_MmsR-like_N"/>
    <property type="match status" value="1"/>
</dbReference>
<dbReference type="Pfam" id="PF02311">
    <property type="entry name" value="AraC_binding"/>
    <property type="match status" value="1"/>
</dbReference>
<organism evidence="5 6">
    <name type="scientific">Blautia producta</name>
    <dbReference type="NCBI Taxonomy" id="33035"/>
    <lineage>
        <taxon>Bacteria</taxon>
        <taxon>Bacillati</taxon>
        <taxon>Bacillota</taxon>
        <taxon>Clostridia</taxon>
        <taxon>Lachnospirales</taxon>
        <taxon>Lachnospiraceae</taxon>
        <taxon>Blautia</taxon>
    </lineage>
</organism>
<dbReference type="SUPFAM" id="SSF46689">
    <property type="entry name" value="Homeodomain-like"/>
    <property type="match status" value="2"/>
</dbReference>
<dbReference type="GO" id="GO:0003700">
    <property type="term" value="F:DNA-binding transcription factor activity"/>
    <property type="evidence" value="ECO:0007669"/>
    <property type="project" value="InterPro"/>
</dbReference>
<dbReference type="SUPFAM" id="SSF51215">
    <property type="entry name" value="Regulatory protein AraC"/>
    <property type="match status" value="1"/>
</dbReference>
<dbReference type="PANTHER" id="PTHR43280:SF30">
    <property type="entry name" value="MMSAB OPERON REGULATORY PROTEIN"/>
    <property type="match status" value="1"/>
</dbReference>
<evidence type="ECO:0000313" key="5">
    <source>
        <dbReference type="EMBL" id="QBE94725.1"/>
    </source>
</evidence>
<evidence type="ECO:0000256" key="1">
    <source>
        <dbReference type="ARBA" id="ARBA00023015"/>
    </source>
</evidence>
<evidence type="ECO:0000256" key="2">
    <source>
        <dbReference type="ARBA" id="ARBA00023125"/>
    </source>
</evidence>
<dbReference type="Pfam" id="PF12833">
    <property type="entry name" value="HTH_18"/>
    <property type="match status" value="1"/>
</dbReference>
<dbReference type="EMBL" id="CP035945">
    <property type="protein sequence ID" value="QBE94725.1"/>
    <property type="molecule type" value="Genomic_DNA"/>
</dbReference>